<feature type="transmembrane region" description="Helical" evidence="1">
    <location>
        <begin position="30"/>
        <end position="50"/>
    </location>
</feature>
<dbReference type="InterPro" id="IPR036465">
    <property type="entry name" value="vWFA_dom_sf"/>
</dbReference>
<dbReference type="AlphaFoldDB" id="A0A0C2WM11"/>
<dbReference type="STRING" id="946122.A0A0C2WM11"/>
<evidence type="ECO:0000313" key="4">
    <source>
        <dbReference type="Proteomes" id="UP000054549"/>
    </source>
</evidence>
<dbReference type="InterPro" id="IPR002035">
    <property type="entry name" value="VWF_A"/>
</dbReference>
<feature type="domain" description="VWFA" evidence="2">
    <location>
        <begin position="207"/>
        <end position="398"/>
    </location>
</feature>
<protein>
    <recommendedName>
        <fullName evidence="2">VWFA domain-containing protein</fullName>
    </recommendedName>
</protein>
<keyword evidence="4" id="KW-1185">Reference proteome</keyword>
<dbReference type="InParanoid" id="A0A0C2WM11"/>
<dbReference type="EMBL" id="KN818269">
    <property type="protein sequence ID" value="KIL62592.1"/>
    <property type="molecule type" value="Genomic_DNA"/>
</dbReference>
<dbReference type="PANTHER" id="PTHR34706:SF1">
    <property type="entry name" value="VWFA DOMAIN-CONTAINING PROTEIN"/>
    <property type="match status" value="1"/>
</dbReference>
<dbReference type="Proteomes" id="UP000054549">
    <property type="component" value="Unassembled WGS sequence"/>
</dbReference>
<organism evidence="3 4">
    <name type="scientific">Amanita muscaria (strain Koide BX008)</name>
    <dbReference type="NCBI Taxonomy" id="946122"/>
    <lineage>
        <taxon>Eukaryota</taxon>
        <taxon>Fungi</taxon>
        <taxon>Dikarya</taxon>
        <taxon>Basidiomycota</taxon>
        <taxon>Agaricomycotina</taxon>
        <taxon>Agaricomycetes</taxon>
        <taxon>Agaricomycetidae</taxon>
        <taxon>Agaricales</taxon>
        <taxon>Pluteineae</taxon>
        <taxon>Amanitaceae</taxon>
        <taxon>Amanita</taxon>
    </lineage>
</organism>
<dbReference type="PROSITE" id="PS50234">
    <property type="entry name" value="VWFA"/>
    <property type="match status" value="1"/>
</dbReference>
<dbReference type="OrthoDB" id="3048822at2759"/>
<gene>
    <name evidence="3" type="ORF">M378DRAFT_25549</name>
</gene>
<dbReference type="Gene3D" id="3.40.50.410">
    <property type="entry name" value="von Willebrand factor, type A domain"/>
    <property type="match status" value="1"/>
</dbReference>
<reference evidence="3 4" key="1">
    <citation type="submission" date="2014-04" db="EMBL/GenBank/DDBJ databases">
        <title>Evolutionary Origins and Diversification of the Mycorrhizal Mutualists.</title>
        <authorList>
            <consortium name="DOE Joint Genome Institute"/>
            <consortium name="Mycorrhizal Genomics Consortium"/>
            <person name="Kohler A."/>
            <person name="Kuo A."/>
            <person name="Nagy L.G."/>
            <person name="Floudas D."/>
            <person name="Copeland A."/>
            <person name="Barry K.W."/>
            <person name="Cichocki N."/>
            <person name="Veneault-Fourrey C."/>
            <person name="LaButti K."/>
            <person name="Lindquist E.A."/>
            <person name="Lipzen A."/>
            <person name="Lundell T."/>
            <person name="Morin E."/>
            <person name="Murat C."/>
            <person name="Riley R."/>
            <person name="Ohm R."/>
            <person name="Sun H."/>
            <person name="Tunlid A."/>
            <person name="Henrissat B."/>
            <person name="Grigoriev I.V."/>
            <person name="Hibbett D.S."/>
            <person name="Martin F."/>
        </authorList>
    </citation>
    <scope>NUCLEOTIDE SEQUENCE [LARGE SCALE GENOMIC DNA]</scope>
    <source>
        <strain evidence="3 4">Koide BX008</strain>
    </source>
</reference>
<evidence type="ECO:0000313" key="3">
    <source>
        <dbReference type="EMBL" id="KIL62592.1"/>
    </source>
</evidence>
<dbReference type="Pfam" id="PF00092">
    <property type="entry name" value="VWA"/>
    <property type="match status" value="1"/>
</dbReference>
<sequence>MKDQKAPQIEVAEQPKKHQKIERCHAFSHLNWAFTASNLFLVLILLTSFITPSSCAESKTRAEIRMPLGVSEDDMTALTETATADRQMKRSESVDVKQMMDELATENIAVQKKYKKLWVTPGRSGYEEHIADPLLDEETCEFNPEKVGDWVGDSRPSVNSEDFEAWEAARNDVVLVKPPPSDTVEGYNTWLDKPRPADIHDYLRFFEVMFIVDDSSSMEGERWSETRDALETIAESAFEFKVDTVSLRFLNNERSVRGLKGKENLRSLFDAVRPSGLTPLGKTLKAVFDEHLTRIDSAARKGEEDYSKIPPLNIVVLTDGVPTDKPAEVIANTVKRLNDSHYHPNTMNVQIVQIANYKDAAKMLRDLVLGDNGRIVDTVPYGGVLDSDKLERILLGGMHPNTRS</sequence>
<dbReference type="SUPFAM" id="SSF53300">
    <property type="entry name" value="vWA-like"/>
    <property type="match status" value="1"/>
</dbReference>
<dbReference type="HOGENOM" id="CLU_039182_0_0_1"/>
<keyword evidence="1" id="KW-0472">Membrane</keyword>
<name>A0A0C2WM11_AMAMK</name>
<keyword evidence="1" id="KW-0812">Transmembrane</keyword>
<accession>A0A0C2WM11</accession>
<dbReference type="PANTHER" id="PTHR34706">
    <property type="entry name" value="SLR1338 PROTEIN"/>
    <property type="match status" value="1"/>
</dbReference>
<keyword evidence="1" id="KW-1133">Transmembrane helix</keyword>
<evidence type="ECO:0000259" key="2">
    <source>
        <dbReference type="PROSITE" id="PS50234"/>
    </source>
</evidence>
<evidence type="ECO:0000256" key="1">
    <source>
        <dbReference type="SAM" id="Phobius"/>
    </source>
</evidence>
<dbReference type="SMART" id="SM00327">
    <property type="entry name" value="VWA"/>
    <property type="match status" value="1"/>
</dbReference>
<proteinExistence type="predicted"/>